<name>A0AAV8PVP1_ENSVE</name>
<evidence type="ECO:0000313" key="2">
    <source>
        <dbReference type="Proteomes" id="UP001222027"/>
    </source>
</evidence>
<reference evidence="1 2" key="1">
    <citation type="submission" date="2022-12" db="EMBL/GenBank/DDBJ databases">
        <title>Chromosome-scale assembly of the Ensete ventricosum genome.</title>
        <authorList>
            <person name="Dussert Y."/>
            <person name="Stocks J."/>
            <person name="Wendawek A."/>
            <person name="Woldeyes F."/>
            <person name="Nichols R.A."/>
            <person name="Borrell J.S."/>
        </authorList>
    </citation>
    <scope>NUCLEOTIDE SEQUENCE [LARGE SCALE GENOMIC DNA]</scope>
    <source>
        <strain evidence="2">cv. Maze</strain>
        <tissue evidence="1">Seeds</tissue>
    </source>
</reference>
<dbReference type="PANTHER" id="PTHR46050:SF7">
    <property type="entry name" value="TETRATRICOPEPTIDE REPEAT (TPR)-LIKE SUPERFAMILY PROTEIN"/>
    <property type="match status" value="1"/>
</dbReference>
<dbReference type="InterPro" id="IPR011990">
    <property type="entry name" value="TPR-like_helical_dom_sf"/>
</dbReference>
<dbReference type="InterPro" id="IPR044534">
    <property type="entry name" value="TTL1-4"/>
</dbReference>
<proteinExistence type="predicted"/>
<dbReference type="PANTHER" id="PTHR46050">
    <property type="entry name" value="TPR REPEAT-CONTAINING THIOREDOXIN"/>
    <property type="match status" value="1"/>
</dbReference>
<accession>A0AAV8PVP1</accession>
<dbReference type="Proteomes" id="UP001222027">
    <property type="component" value="Unassembled WGS sequence"/>
</dbReference>
<protein>
    <submittedName>
        <fullName evidence="1">Uncharacterized protein</fullName>
    </submittedName>
</protein>
<organism evidence="1 2">
    <name type="scientific">Ensete ventricosum</name>
    <name type="common">Abyssinian banana</name>
    <name type="synonym">Musa ensete</name>
    <dbReference type="NCBI Taxonomy" id="4639"/>
    <lineage>
        <taxon>Eukaryota</taxon>
        <taxon>Viridiplantae</taxon>
        <taxon>Streptophyta</taxon>
        <taxon>Embryophyta</taxon>
        <taxon>Tracheophyta</taxon>
        <taxon>Spermatophyta</taxon>
        <taxon>Magnoliopsida</taxon>
        <taxon>Liliopsida</taxon>
        <taxon>Zingiberales</taxon>
        <taxon>Musaceae</taxon>
        <taxon>Ensete</taxon>
    </lineage>
</organism>
<evidence type="ECO:0000313" key="1">
    <source>
        <dbReference type="EMBL" id="KAJ8459177.1"/>
    </source>
</evidence>
<dbReference type="GO" id="GO:0005737">
    <property type="term" value="C:cytoplasm"/>
    <property type="evidence" value="ECO:0007669"/>
    <property type="project" value="TreeGrafter"/>
</dbReference>
<sequence>MFAEACMGYGEGLNHHAHNALLLCNRAARRCKLGHYEKVVEDCSTALVVRLSYIPARLRRADSNAKMRWEASVEDHEVLIQEIPVDEKVRKRTRFQSQDLNEFNHD</sequence>
<dbReference type="EMBL" id="JAQQAF010000009">
    <property type="protein sequence ID" value="KAJ8459177.1"/>
    <property type="molecule type" value="Genomic_DNA"/>
</dbReference>
<comment type="caution">
    <text evidence="1">The sequence shown here is derived from an EMBL/GenBank/DDBJ whole genome shotgun (WGS) entry which is preliminary data.</text>
</comment>
<dbReference type="Gene3D" id="1.25.40.10">
    <property type="entry name" value="Tetratricopeptide repeat domain"/>
    <property type="match status" value="1"/>
</dbReference>
<dbReference type="SUPFAM" id="SSF48452">
    <property type="entry name" value="TPR-like"/>
    <property type="match status" value="1"/>
</dbReference>
<dbReference type="AlphaFoldDB" id="A0AAV8PVP1"/>
<keyword evidence="2" id="KW-1185">Reference proteome</keyword>
<gene>
    <name evidence="1" type="ORF">OPV22_032103</name>
</gene>